<feature type="chain" id="PRO_5037316024" evidence="1">
    <location>
        <begin position="27"/>
        <end position="343"/>
    </location>
</feature>
<dbReference type="Gene3D" id="3.80.10.10">
    <property type="entry name" value="Ribonuclease Inhibitor"/>
    <property type="match status" value="1"/>
</dbReference>
<protein>
    <submittedName>
        <fullName evidence="2">Leucine-rich repeat protein</fullName>
    </submittedName>
</protein>
<evidence type="ECO:0000313" key="2">
    <source>
        <dbReference type="EMBL" id="MVX63098.1"/>
    </source>
</evidence>
<dbReference type="AlphaFoldDB" id="A0A964W1I0"/>
<dbReference type="RefSeq" id="WP_160358301.1">
    <property type="nucleotide sequence ID" value="NZ_WSRQ01000006.1"/>
</dbReference>
<sequence length="343" mass="38444">MKRLRIIASTLIACSVLALNPIGASAEWKTEKRTMQDIANGVSERKWYQEGDSWATGWRYVEDRLVGDGGVKTKSWFYFEPETGYSVSSGWHKINGNWYLFNPSNFGYIAPYMAQSTIIKPYKDNNYYYLNSDGVWIQNPPEEIKIYINLLQDEEKMKKLKIISDSTKTEYTLGGHNPYERGDAAYVEDISDTNQDGILDMSIQTSFGSKCIVRYENGSINVYNNNVLISSNTNTNSTTNKNISDESGLQFDANTGRIVAYRGTDTELVIPNTINGVKVTSIGNSAFSLNYKLKSITIPNSITSIGKDAFLGCDNLTFNVENEQTKNLLINSGVSANQVKMKQ</sequence>
<organism evidence="2 3">
    <name type="scientific">Clostridium chromiireducens</name>
    <dbReference type="NCBI Taxonomy" id="225345"/>
    <lineage>
        <taxon>Bacteria</taxon>
        <taxon>Bacillati</taxon>
        <taxon>Bacillota</taxon>
        <taxon>Clostridia</taxon>
        <taxon>Eubacteriales</taxon>
        <taxon>Clostridiaceae</taxon>
        <taxon>Clostridium</taxon>
    </lineage>
</organism>
<name>A0A964W1I0_9CLOT</name>
<reference evidence="2" key="1">
    <citation type="submission" date="2019-12" db="EMBL/GenBank/DDBJ databases">
        <title>Microbes associate with the intestines of laboratory mice.</title>
        <authorList>
            <person name="Navarre W."/>
            <person name="Wong E."/>
        </authorList>
    </citation>
    <scope>NUCLEOTIDE SEQUENCE</scope>
    <source>
        <strain evidence="2">NM79_F5</strain>
    </source>
</reference>
<comment type="caution">
    <text evidence="2">The sequence shown here is derived from an EMBL/GenBank/DDBJ whole genome shotgun (WGS) entry which is preliminary data.</text>
</comment>
<evidence type="ECO:0000313" key="3">
    <source>
        <dbReference type="Proteomes" id="UP000656077"/>
    </source>
</evidence>
<evidence type="ECO:0000256" key="1">
    <source>
        <dbReference type="SAM" id="SignalP"/>
    </source>
</evidence>
<accession>A0A964W1I0</accession>
<feature type="signal peptide" evidence="1">
    <location>
        <begin position="1"/>
        <end position="26"/>
    </location>
</feature>
<dbReference type="EMBL" id="WSRQ01000006">
    <property type="protein sequence ID" value="MVX63098.1"/>
    <property type="molecule type" value="Genomic_DNA"/>
</dbReference>
<dbReference type="SUPFAM" id="SSF69360">
    <property type="entry name" value="Cell wall binding repeat"/>
    <property type="match status" value="1"/>
</dbReference>
<dbReference type="InterPro" id="IPR026906">
    <property type="entry name" value="LRR_5"/>
</dbReference>
<dbReference type="Gene3D" id="2.10.270.10">
    <property type="entry name" value="Cholin Binding"/>
    <property type="match status" value="1"/>
</dbReference>
<dbReference type="Pfam" id="PF13306">
    <property type="entry name" value="LRR_5"/>
    <property type="match status" value="1"/>
</dbReference>
<dbReference type="Proteomes" id="UP000656077">
    <property type="component" value="Unassembled WGS sequence"/>
</dbReference>
<keyword evidence="1" id="KW-0732">Signal</keyword>
<proteinExistence type="predicted"/>
<dbReference type="InterPro" id="IPR032675">
    <property type="entry name" value="LRR_dom_sf"/>
</dbReference>
<gene>
    <name evidence="2" type="ORF">GKZ28_05220</name>
</gene>